<evidence type="ECO:0000313" key="4">
    <source>
        <dbReference type="Proteomes" id="UP001620645"/>
    </source>
</evidence>
<accession>A0ABD2KEI3</accession>
<reference evidence="3 4" key="1">
    <citation type="submission" date="2024-10" db="EMBL/GenBank/DDBJ databases">
        <authorList>
            <person name="Kim D."/>
        </authorList>
    </citation>
    <scope>NUCLEOTIDE SEQUENCE [LARGE SCALE GENOMIC DNA]</scope>
    <source>
        <strain evidence="3">Taebaek</strain>
    </source>
</reference>
<organism evidence="3 4">
    <name type="scientific">Heterodera schachtii</name>
    <name type="common">Sugarbeet cyst nematode worm</name>
    <name type="synonym">Tylenchus schachtii</name>
    <dbReference type="NCBI Taxonomy" id="97005"/>
    <lineage>
        <taxon>Eukaryota</taxon>
        <taxon>Metazoa</taxon>
        <taxon>Ecdysozoa</taxon>
        <taxon>Nematoda</taxon>
        <taxon>Chromadorea</taxon>
        <taxon>Rhabditida</taxon>
        <taxon>Tylenchina</taxon>
        <taxon>Tylenchomorpha</taxon>
        <taxon>Tylenchoidea</taxon>
        <taxon>Heteroderidae</taxon>
        <taxon>Heteroderinae</taxon>
        <taxon>Heterodera</taxon>
    </lineage>
</organism>
<evidence type="ECO:0000256" key="1">
    <source>
        <dbReference type="SAM" id="MobiDB-lite"/>
    </source>
</evidence>
<keyword evidence="4" id="KW-1185">Reference proteome</keyword>
<proteinExistence type="predicted"/>
<feature type="region of interest" description="Disordered" evidence="1">
    <location>
        <begin position="63"/>
        <end position="83"/>
    </location>
</feature>
<evidence type="ECO:0000256" key="2">
    <source>
        <dbReference type="SAM" id="SignalP"/>
    </source>
</evidence>
<feature type="signal peptide" evidence="2">
    <location>
        <begin position="1"/>
        <end position="20"/>
    </location>
</feature>
<sequence length="268" mass="29829">MCRLTFSLFLCISPLIAVFATQWPGASVAEKAELLDAAFPSEALVAIAKACEAKTEERAAQVEEAKRNALQPFPPHAAPNHSAELQRTAKAKAAAQFYTRMREQYKAEGEHRILQEYVSPFADCAADCAQLMQNLANAHNELSILRDGEQKQLQKQHKGNKQFRENLLVEADMELEALAAALGSAQLALQRLEERHERTTEWLMPSTFDTLKTLSKFSLHNAMAGEKEKRKPRKEFNNSSSNSESGDEAAKAETTESGGEQWENIPLK</sequence>
<keyword evidence="2" id="KW-0732">Signal</keyword>
<feature type="region of interest" description="Disordered" evidence="1">
    <location>
        <begin position="222"/>
        <end position="268"/>
    </location>
</feature>
<feature type="chain" id="PRO_5044784608" evidence="2">
    <location>
        <begin position="21"/>
        <end position="268"/>
    </location>
</feature>
<protein>
    <submittedName>
        <fullName evidence="3">Uncharacterized protein</fullName>
    </submittedName>
</protein>
<dbReference type="EMBL" id="JBICCN010000027">
    <property type="protein sequence ID" value="KAL3101108.1"/>
    <property type="molecule type" value="Genomic_DNA"/>
</dbReference>
<gene>
    <name evidence="3" type="ORF">niasHS_001568</name>
</gene>
<name>A0ABD2KEI3_HETSC</name>
<dbReference type="Proteomes" id="UP001620645">
    <property type="component" value="Unassembled WGS sequence"/>
</dbReference>
<comment type="caution">
    <text evidence="3">The sequence shown here is derived from an EMBL/GenBank/DDBJ whole genome shotgun (WGS) entry which is preliminary data.</text>
</comment>
<evidence type="ECO:0000313" key="3">
    <source>
        <dbReference type="EMBL" id="KAL3101108.1"/>
    </source>
</evidence>
<dbReference type="AlphaFoldDB" id="A0ABD2KEI3"/>